<evidence type="ECO:0000313" key="3">
    <source>
        <dbReference type="Proteomes" id="UP000703269"/>
    </source>
</evidence>
<reference evidence="2 3" key="1">
    <citation type="submission" date="2021-08" db="EMBL/GenBank/DDBJ databases">
        <title>Draft Genome Sequence of Phanerochaete sordida strain YK-624.</title>
        <authorList>
            <person name="Mori T."/>
            <person name="Dohra H."/>
            <person name="Suzuki T."/>
            <person name="Kawagishi H."/>
            <person name="Hirai H."/>
        </authorList>
    </citation>
    <scope>NUCLEOTIDE SEQUENCE [LARGE SCALE GENOMIC DNA]</scope>
    <source>
        <strain evidence="2 3">YK-624</strain>
    </source>
</reference>
<evidence type="ECO:0000256" key="1">
    <source>
        <dbReference type="SAM" id="SignalP"/>
    </source>
</evidence>
<protein>
    <submittedName>
        <fullName evidence="2">Uncharacterized protein</fullName>
    </submittedName>
</protein>
<keyword evidence="1" id="KW-0732">Signal</keyword>
<evidence type="ECO:0000313" key="2">
    <source>
        <dbReference type="EMBL" id="GJE92120.1"/>
    </source>
</evidence>
<feature type="chain" id="PRO_5040247497" evidence="1">
    <location>
        <begin position="20"/>
        <end position="71"/>
    </location>
</feature>
<comment type="caution">
    <text evidence="2">The sequence shown here is derived from an EMBL/GenBank/DDBJ whole genome shotgun (WGS) entry which is preliminary data.</text>
</comment>
<sequence>MKSSTMAIVIMLAAPFAVAQCPMPFTRLCCTQISGFSQNQADWNKCGIPTPDDPDVTEVGSDCTPFNGSAW</sequence>
<proteinExistence type="predicted"/>
<organism evidence="2 3">
    <name type="scientific">Phanerochaete sordida</name>
    <dbReference type="NCBI Taxonomy" id="48140"/>
    <lineage>
        <taxon>Eukaryota</taxon>
        <taxon>Fungi</taxon>
        <taxon>Dikarya</taxon>
        <taxon>Basidiomycota</taxon>
        <taxon>Agaricomycotina</taxon>
        <taxon>Agaricomycetes</taxon>
        <taxon>Polyporales</taxon>
        <taxon>Phanerochaetaceae</taxon>
        <taxon>Phanerochaete</taxon>
    </lineage>
</organism>
<accession>A0A9P3GCF7</accession>
<keyword evidence="3" id="KW-1185">Reference proteome</keyword>
<dbReference type="Proteomes" id="UP000703269">
    <property type="component" value="Unassembled WGS sequence"/>
</dbReference>
<name>A0A9P3GCF7_9APHY</name>
<dbReference type="EMBL" id="BPQB01000024">
    <property type="protein sequence ID" value="GJE92120.1"/>
    <property type="molecule type" value="Genomic_DNA"/>
</dbReference>
<dbReference type="AlphaFoldDB" id="A0A9P3GCF7"/>
<gene>
    <name evidence="2" type="ORF">PsYK624_082730</name>
</gene>
<feature type="signal peptide" evidence="1">
    <location>
        <begin position="1"/>
        <end position="19"/>
    </location>
</feature>